<sequence>MRIGVNLLNLSQDRFGGIEQYVENLIWHLVNMGEELKLFLFLTRPNRDIFPDHLTKLKRVMFRDLGKLSKIHKTIHDCQLDLWFSLCIGHIFRIFRFHL</sequence>
<dbReference type="Proteomes" id="UP000235114">
    <property type="component" value="Unassembled WGS sequence"/>
</dbReference>
<proteinExistence type="predicted"/>
<dbReference type="AlphaFoldDB" id="A0A2N5GHR6"/>
<evidence type="ECO:0000313" key="1">
    <source>
        <dbReference type="EMBL" id="PLR80346.1"/>
    </source>
</evidence>
<protein>
    <recommendedName>
        <fullName evidence="5">Glycosyltransferase family 1 protein</fullName>
    </recommendedName>
</protein>
<reference evidence="2 4" key="2">
    <citation type="submission" date="2017-12" db="EMBL/GenBank/DDBJ databases">
        <title>Comparative Functional Genomics of Dry Heat Resistant strains isolated from the Viking Spacecraft.</title>
        <authorList>
            <person name="Seuylemezian A."/>
            <person name="Cooper K."/>
            <person name="Vaishampayan P."/>
        </authorList>
    </citation>
    <scope>NUCLEOTIDE SEQUENCE [LARGE SCALE GENOMIC DNA]</scope>
    <source>
        <strain evidence="2 4">ATCC 29669</strain>
    </source>
</reference>
<dbReference type="EMBL" id="PGVA01000054">
    <property type="protein sequence ID" value="PLR80346.1"/>
    <property type="molecule type" value="Genomic_DNA"/>
</dbReference>
<comment type="caution">
    <text evidence="1">The sequence shown here is derived from an EMBL/GenBank/DDBJ whole genome shotgun (WGS) entry which is preliminary data.</text>
</comment>
<accession>A0A2N5GHR6</accession>
<keyword evidence="4" id="KW-1185">Reference proteome</keyword>
<dbReference type="EMBL" id="PGVD01000038">
    <property type="protein sequence ID" value="PLR95435.1"/>
    <property type="molecule type" value="Genomic_DNA"/>
</dbReference>
<reference evidence="1 3" key="1">
    <citation type="submission" date="2017-11" db="EMBL/GenBank/DDBJ databases">
        <title>Comparitive Functional Genomics of Dry Heat Resistant strains isolated from the Viking Spacecraft.</title>
        <authorList>
            <person name="Seuylemezian A."/>
            <person name="Cooper K."/>
            <person name="Vaishampayan P."/>
        </authorList>
    </citation>
    <scope>NUCLEOTIDE SEQUENCE [LARGE SCALE GENOMIC DNA]</scope>
    <source>
        <strain evidence="1 3">M4.6</strain>
    </source>
</reference>
<evidence type="ECO:0000313" key="3">
    <source>
        <dbReference type="Proteomes" id="UP000234951"/>
    </source>
</evidence>
<evidence type="ECO:0000313" key="4">
    <source>
        <dbReference type="Proteomes" id="UP000235114"/>
    </source>
</evidence>
<evidence type="ECO:0008006" key="5">
    <source>
        <dbReference type="Google" id="ProtNLM"/>
    </source>
</evidence>
<name>A0A2N5GHR6_9BACI</name>
<gene>
    <name evidence="1" type="ORF">CU635_18715</name>
    <name evidence="2" type="ORF">CVD25_14520</name>
</gene>
<dbReference type="Proteomes" id="UP000234951">
    <property type="component" value="Unassembled WGS sequence"/>
</dbReference>
<organism evidence="1 3">
    <name type="scientific">Bacillus canaveralius</name>
    <dbReference type="NCBI Taxonomy" id="1403243"/>
    <lineage>
        <taxon>Bacteria</taxon>
        <taxon>Bacillati</taxon>
        <taxon>Bacillota</taxon>
        <taxon>Bacilli</taxon>
        <taxon>Bacillales</taxon>
        <taxon>Bacillaceae</taxon>
        <taxon>Bacillus</taxon>
    </lineage>
</organism>
<evidence type="ECO:0000313" key="2">
    <source>
        <dbReference type="EMBL" id="PLR95435.1"/>
    </source>
</evidence>